<evidence type="ECO:0000259" key="2">
    <source>
        <dbReference type="Pfam" id="PF12248"/>
    </source>
</evidence>
<evidence type="ECO:0000256" key="1">
    <source>
        <dbReference type="SAM" id="MobiDB-lite"/>
    </source>
</evidence>
<accession>A0A085W5H9</accession>
<organism evidence="3 4">
    <name type="scientific">Hyalangium minutum</name>
    <dbReference type="NCBI Taxonomy" id="394096"/>
    <lineage>
        <taxon>Bacteria</taxon>
        <taxon>Pseudomonadati</taxon>
        <taxon>Myxococcota</taxon>
        <taxon>Myxococcia</taxon>
        <taxon>Myxococcales</taxon>
        <taxon>Cystobacterineae</taxon>
        <taxon>Archangiaceae</taxon>
        <taxon>Hyalangium</taxon>
    </lineage>
</organism>
<feature type="compositionally biased region" description="Low complexity" evidence="1">
    <location>
        <begin position="36"/>
        <end position="57"/>
    </location>
</feature>
<evidence type="ECO:0000313" key="3">
    <source>
        <dbReference type="EMBL" id="KFE62942.1"/>
    </source>
</evidence>
<name>A0A085W5H9_9BACT</name>
<dbReference type="PATRIC" id="fig|394096.3.peg.7326"/>
<dbReference type="Gene3D" id="2.60.120.200">
    <property type="match status" value="1"/>
</dbReference>
<evidence type="ECO:0000313" key="4">
    <source>
        <dbReference type="Proteomes" id="UP000028725"/>
    </source>
</evidence>
<dbReference type="InterPro" id="IPR022041">
    <property type="entry name" value="Methyltransf_FA"/>
</dbReference>
<reference evidence="3 4" key="1">
    <citation type="submission" date="2014-04" db="EMBL/GenBank/DDBJ databases">
        <title>Genome assembly of Hyalangium minutum DSM 14724.</title>
        <authorList>
            <person name="Sharma G."/>
            <person name="Subramanian S."/>
        </authorList>
    </citation>
    <scope>NUCLEOTIDE SEQUENCE [LARGE SCALE GENOMIC DNA]</scope>
    <source>
        <strain evidence="3 4">DSM 14724</strain>
    </source>
</reference>
<dbReference type="RefSeq" id="WP_075306393.1">
    <property type="nucleotide sequence ID" value="NZ_JMCB01000019.1"/>
</dbReference>
<dbReference type="OrthoDB" id="5506916at2"/>
<protein>
    <recommendedName>
        <fullName evidence="2">Farnesoic acid O-methyl transferase domain-containing protein</fullName>
    </recommendedName>
</protein>
<feature type="region of interest" description="Disordered" evidence="1">
    <location>
        <begin position="1"/>
        <end position="57"/>
    </location>
</feature>
<comment type="caution">
    <text evidence="3">The sequence shown here is derived from an EMBL/GenBank/DDBJ whole genome shotgun (WGS) entry which is preliminary data.</text>
</comment>
<dbReference type="EMBL" id="JMCB01000019">
    <property type="protein sequence ID" value="KFE62942.1"/>
    <property type="molecule type" value="Genomic_DNA"/>
</dbReference>
<dbReference type="Gene3D" id="2.60.120.560">
    <property type="entry name" value="Exo-inulinase, domain 1"/>
    <property type="match status" value="1"/>
</dbReference>
<dbReference type="Proteomes" id="UP000028725">
    <property type="component" value="Unassembled WGS sequence"/>
</dbReference>
<dbReference type="STRING" id="394096.DB31_3001"/>
<proteinExistence type="predicted"/>
<keyword evidence="4" id="KW-1185">Reference proteome</keyword>
<dbReference type="AlphaFoldDB" id="A0A085W5H9"/>
<feature type="domain" description="Farnesoic acid O-methyl transferase" evidence="2">
    <location>
        <begin position="425"/>
        <end position="513"/>
    </location>
</feature>
<dbReference type="Pfam" id="PF12248">
    <property type="entry name" value="Methyltransf_FA"/>
    <property type="match status" value="1"/>
</dbReference>
<gene>
    <name evidence="3" type="ORF">DB31_3001</name>
</gene>
<sequence>MGQAKRKEKAKAEGLARKRAKAVAAQQADGGTPQNSAEAPAQPPSEAASTPPATAAEATAAAATFTPWVKPEGLSRRGWAVLAVVLVLSQFPLLHYTLLRGEPEVTVQVPYQQDFSDPSVVDRDFYSLGGYWRVVNGQLLAPQVKNNPLWLKARLPADVAVEFDVRSEFPEGDIRVELFGDGTDPGSGYTLVHGGWNNTLSVLSRKDINAPSLKQLQQKASLAAERLKLPNADLVTTGVFKADTRVRVESTTFPVQVGRSYHWRIERRGTLLRWSIDGQPFLELTDPFPLQGPGQDRLGLSGAESQIFFDNLRVLPVDASVPLAPLPAPAPTPPPGPFSDSFDERQTLGDDWVATDPSAVKLENGALVVQTAHNRPVWLKRPIPTDATIEFDAWTNDPGGDIKVEAWGDGRSFYAGDLRMQYTASGYVFIFGGWRNTQSVIARQTEHTPDRAVRDGRAVEPGKRYHFTLTRRGATIEWLIDGEPFLSLRDPSPLEGPRNQYFGFSGWETKVYFDNLKIRPL</sequence>